<comment type="caution">
    <text evidence="2">The sequence shown here is derived from an EMBL/GenBank/DDBJ whole genome shotgun (WGS) entry which is preliminary data.</text>
</comment>
<keyword evidence="1" id="KW-0812">Transmembrane</keyword>
<accession>A0A846QTV1</accession>
<evidence type="ECO:0000256" key="1">
    <source>
        <dbReference type="SAM" id="Phobius"/>
    </source>
</evidence>
<sequence>MALLKRIGFYLVGLSIGIVFLTLFLKKKSEETGVEFCYFPNCRVLKDMRSKPLFYSDEINKMLQEKKLDSLEIANFFTNGDIDFGKSNTKTNPCKSYLIEGEVNGKDAFLKVDNCTAKLLVKSLEYN</sequence>
<evidence type="ECO:0008006" key="4">
    <source>
        <dbReference type="Google" id="ProtNLM"/>
    </source>
</evidence>
<dbReference type="RefSeq" id="WP_167960003.1">
    <property type="nucleotide sequence ID" value="NZ_JAATJJ010000001.1"/>
</dbReference>
<evidence type="ECO:0000313" key="2">
    <source>
        <dbReference type="EMBL" id="NJB69763.1"/>
    </source>
</evidence>
<reference evidence="2 3" key="1">
    <citation type="submission" date="2020-03" db="EMBL/GenBank/DDBJ databases">
        <title>Genomic Encyclopedia of Type Strains, Phase IV (KMG-IV): sequencing the most valuable type-strain genomes for metagenomic binning, comparative biology and taxonomic classification.</title>
        <authorList>
            <person name="Goeker M."/>
        </authorList>
    </citation>
    <scope>NUCLEOTIDE SEQUENCE [LARGE SCALE GENOMIC DNA]</scope>
    <source>
        <strain evidence="2 3">DSM 29762</strain>
    </source>
</reference>
<proteinExistence type="predicted"/>
<dbReference type="Proteomes" id="UP000590442">
    <property type="component" value="Unassembled WGS sequence"/>
</dbReference>
<dbReference type="EMBL" id="JAATJJ010000001">
    <property type="protein sequence ID" value="NJB69763.1"/>
    <property type="molecule type" value="Genomic_DNA"/>
</dbReference>
<dbReference type="AlphaFoldDB" id="A0A846QTV1"/>
<keyword evidence="1" id="KW-0472">Membrane</keyword>
<organism evidence="2 3">
    <name type="scientific">Saonia flava</name>
    <dbReference type="NCBI Taxonomy" id="523696"/>
    <lineage>
        <taxon>Bacteria</taxon>
        <taxon>Pseudomonadati</taxon>
        <taxon>Bacteroidota</taxon>
        <taxon>Flavobacteriia</taxon>
        <taxon>Flavobacteriales</taxon>
        <taxon>Flavobacteriaceae</taxon>
        <taxon>Saonia</taxon>
    </lineage>
</organism>
<protein>
    <recommendedName>
        <fullName evidence="4">DUF4258 domain-containing protein</fullName>
    </recommendedName>
</protein>
<keyword evidence="1" id="KW-1133">Transmembrane helix</keyword>
<keyword evidence="3" id="KW-1185">Reference proteome</keyword>
<name>A0A846QTV1_9FLAO</name>
<gene>
    <name evidence="2" type="ORF">GGR42_000225</name>
</gene>
<feature type="transmembrane region" description="Helical" evidence="1">
    <location>
        <begin position="7"/>
        <end position="25"/>
    </location>
</feature>
<evidence type="ECO:0000313" key="3">
    <source>
        <dbReference type="Proteomes" id="UP000590442"/>
    </source>
</evidence>